<accession>C5LNT7</accession>
<dbReference type="GeneID" id="9040151"/>
<dbReference type="RefSeq" id="XP_002768887.1">
    <property type="nucleotide sequence ID" value="XM_002768841.1"/>
</dbReference>
<dbReference type="Gene3D" id="3.30.70.330">
    <property type="match status" value="1"/>
</dbReference>
<evidence type="ECO:0000256" key="1">
    <source>
        <dbReference type="SAM" id="MobiDB-lite"/>
    </source>
</evidence>
<dbReference type="EMBL" id="GG683876">
    <property type="protein sequence ID" value="EER01605.1"/>
    <property type="molecule type" value="Genomic_DNA"/>
</dbReference>
<name>C5LNT7_PERM5</name>
<dbReference type="SUPFAM" id="SSF54928">
    <property type="entry name" value="RNA-binding domain, RBD"/>
    <property type="match status" value="1"/>
</dbReference>
<dbReference type="AlphaFoldDB" id="C5LNT7"/>
<gene>
    <name evidence="2" type="ORF">Pmar_PMAR007396</name>
</gene>
<dbReference type="InterPro" id="IPR012677">
    <property type="entry name" value="Nucleotide-bd_a/b_plait_sf"/>
</dbReference>
<dbReference type="InParanoid" id="C5LNT7"/>
<feature type="region of interest" description="Disordered" evidence="1">
    <location>
        <begin position="1"/>
        <end position="39"/>
    </location>
</feature>
<dbReference type="GO" id="GO:0003676">
    <property type="term" value="F:nucleic acid binding"/>
    <property type="evidence" value="ECO:0007669"/>
    <property type="project" value="InterPro"/>
</dbReference>
<feature type="region of interest" description="Disordered" evidence="1">
    <location>
        <begin position="120"/>
        <end position="180"/>
    </location>
</feature>
<reference evidence="2 3" key="1">
    <citation type="submission" date="2008-07" db="EMBL/GenBank/DDBJ databases">
        <authorList>
            <person name="El-Sayed N."/>
            <person name="Caler E."/>
            <person name="Inman J."/>
            <person name="Amedeo P."/>
            <person name="Hass B."/>
            <person name="Wortman J."/>
        </authorList>
    </citation>
    <scope>NUCLEOTIDE SEQUENCE [LARGE SCALE GENOMIC DNA]</scope>
    <source>
        <strain evidence="3">ATCC 50983 / TXsc</strain>
    </source>
</reference>
<keyword evidence="3" id="KW-1185">Reference proteome</keyword>
<organism evidence="3">
    <name type="scientific">Perkinsus marinus (strain ATCC 50983 / TXsc)</name>
    <dbReference type="NCBI Taxonomy" id="423536"/>
    <lineage>
        <taxon>Eukaryota</taxon>
        <taxon>Sar</taxon>
        <taxon>Alveolata</taxon>
        <taxon>Perkinsozoa</taxon>
        <taxon>Perkinsea</taxon>
        <taxon>Perkinsida</taxon>
        <taxon>Perkinsidae</taxon>
        <taxon>Perkinsus</taxon>
    </lineage>
</organism>
<evidence type="ECO:0000313" key="2">
    <source>
        <dbReference type="EMBL" id="EER01605.1"/>
    </source>
</evidence>
<feature type="compositionally biased region" description="Basic and acidic residues" evidence="1">
    <location>
        <begin position="150"/>
        <end position="159"/>
    </location>
</feature>
<proteinExistence type="predicted"/>
<feature type="compositionally biased region" description="Acidic residues" evidence="1">
    <location>
        <begin position="125"/>
        <end position="138"/>
    </location>
</feature>
<dbReference type="Proteomes" id="UP000007800">
    <property type="component" value="Unassembled WGS sequence"/>
</dbReference>
<sequence>MQPANGNDVDTPVGQQPPNGDINHHDSATMEDDAGDQRRNTAAVPAVDMQVPGLGCCFIEFRNVEEAGQVKRILDGRIFGGHEVFVTYFSETRFKRGDFANPMPNTDEPEVGLKDIGMNAPLLDDGMDTSDNEEEEGMGDATNRDDDEENRMNVLDDAKARKKGKQPSPSLAAEDLEIID</sequence>
<protein>
    <recommendedName>
        <fullName evidence="4">RRM domain-containing protein</fullName>
    </recommendedName>
</protein>
<evidence type="ECO:0000313" key="3">
    <source>
        <dbReference type="Proteomes" id="UP000007800"/>
    </source>
</evidence>
<evidence type="ECO:0008006" key="4">
    <source>
        <dbReference type="Google" id="ProtNLM"/>
    </source>
</evidence>
<dbReference type="InterPro" id="IPR035979">
    <property type="entry name" value="RBD_domain_sf"/>
</dbReference>